<proteinExistence type="predicted"/>
<comment type="subcellular location">
    <subcellularLocation>
        <location evidence="1">Secreted</location>
    </subcellularLocation>
</comment>
<dbReference type="Proteomes" id="UP001195483">
    <property type="component" value="Unassembled WGS sequence"/>
</dbReference>
<protein>
    <recommendedName>
        <fullName evidence="6">Fibronectin type-III domain-containing protein</fullName>
    </recommendedName>
</protein>
<dbReference type="InterPro" id="IPR056225">
    <property type="entry name" value="NDNF_N"/>
</dbReference>
<dbReference type="InterPro" id="IPR003961">
    <property type="entry name" value="FN3_dom"/>
</dbReference>
<evidence type="ECO:0000313" key="7">
    <source>
        <dbReference type="EMBL" id="KAK3608233.1"/>
    </source>
</evidence>
<dbReference type="InterPro" id="IPR045805">
    <property type="entry name" value="NDNF_C"/>
</dbReference>
<reference evidence="7" key="1">
    <citation type="journal article" date="2021" name="Genome Biol. Evol.">
        <title>A High-Quality Reference Genome for a Parasitic Bivalve with Doubly Uniparental Inheritance (Bivalvia: Unionida).</title>
        <authorList>
            <person name="Smith C.H."/>
        </authorList>
    </citation>
    <scope>NUCLEOTIDE SEQUENCE</scope>
    <source>
        <strain evidence="7">CHS0354</strain>
    </source>
</reference>
<dbReference type="Pfam" id="PF19433">
    <property type="entry name" value="NDNF_C"/>
    <property type="match status" value="1"/>
</dbReference>
<evidence type="ECO:0000313" key="8">
    <source>
        <dbReference type="Proteomes" id="UP001195483"/>
    </source>
</evidence>
<dbReference type="PANTHER" id="PTHR14619:SF3">
    <property type="entry name" value="PROTEIN NDNF"/>
    <property type="match status" value="1"/>
</dbReference>
<dbReference type="SMART" id="SM00060">
    <property type="entry name" value="FN3"/>
    <property type="match status" value="2"/>
</dbReference>
<feature type="domain" description="Fibronectin type-III" evidence="6">
    <location>
        <begin position="184"/>
        <end position="318"/>
    </location>
</feature>
<dbReference type="InterPro" id="IPR019326">
    <property type="entry name" value="NDNF"/>
</dbReference>
<evidence type="ECO:0000256" key="1">
    <source>
        <dbReference type="ARBA" id="ARBA00004613"/>
    </source>
</evidence>
<dbReference type="InterPro" id="IPR055271">
    <property type="entry name" value="NDNF_Fn(III)_1"/>
</dbReference>
<evidence type="ECO:0000256" key="2">
    <source>
        <dbReference type="ARBA" id="ARBA00022525"/>
    </source>
</evidence>
<reference evidence="7" key="2">
    <citation type="journal article" date="2021" name="Genome Biol. Evol.">
        <title>Developing a high-quality reference genome for a parasitic bivalve with doubly uniparental inheritance (Bivalvia: Unionida).</title>
        <authorList>
            <person name="Smith C.H."/>
        </authorList>
    </citation>
    <scope>NUCLEOTIDE SEQUENCE</scope>
    <source>
        <strain evidence="7">CHS0354</strain>
        <tissue evidence="7">Mantle</tissue>
    </source>
</reference>
<dbReference type="EMBL" id="JAEAOA010000502">
    <property type="protein sequence ID" value="KAK3608233.1"/>
    <property type="molecule type" value="Genomic_DNA"/>
</dbReference>
<organism evidence="7 8">
    <name type="scientific">Potamilus streckersoni</name>
    <dbReference type="NCBI Taxonomy" id="2493646"/>
    <lineage>
        <taxon>Eukaryota</taxon>
        <taxon>Metazoa</taxon>
        <taxon>Spiralia</taxon>
        <taxon>Lophotrochozoa</taxon>
        <taxon>Mollusca</taxon>
        <taxon>Bivalvia</taxon>
        <taxon>Autobranchia</taxon>
        <taxon>Heteroconchia</taxon>
        <taxon>Palaeoheterodonta</taxon>
        <taxon>Unionida</taxon>
        <taxon>Unionoidea</taxon>
        <taxon>Unionidae</taxon>
        <taxon>Ambleminae</taxon>
        <taxon>Lampsilini</taxon>
        <taxon>Potamilus</taxon>
    </lineage>
</organism>
<keyword evidence="2" id="KW-0964">Secreted</keyword>
<dbReference type="PANTHER" id="PTHR14619">
    <property type="entry name" value="NEURON-DERIVED NEUROTROPHIC FACTOR"/>
    <property type="match status" value="1"/>
</dbReference>
<keyword evidence="4" id="KW-0677">Repeat</keyword>
<sequence>MMRRFLDSFGYIIILSKLAAFFSLSIVSESQNIPTHDRDLFDFPTPRSLFYDSNLIPQRQEVSPYLFFNETKKFFYWKEDDGTPLSITVTPCASLVTWTVFRRDIPTHVTRDSYRPGDNFENYFFGQPMVGDKEELYTYHGEDSETLNIEEAKSGIYTLEVQPTKSDSLLKIYITSSPGLDHAYPAVHNDNVISVLGVTINSISLAWKPSPDERYFGDDIEYCIAINRKRNYNTHCSLLSHLYGDAKPTLPPDHGFGFSWEKNQAKALRQKAQPIKAEKEGSIFYSCIGGKNRFTYNKAKKGRHYYIDIYVRNRRTQTSSTYKGVYVVTKGNKNVSKLKDGKFKKFVLKKRKQVRSFQYTLTSAAREVLLAVQPCSSSVSIEFSEQNKSLLQSNVKNFRTFSLKNVPSGDYVVTVTGQGRGRKSVSVLATSEVSKFRYPQLPEDTSVKVFDNLTNCNSITIAWMGTDKKQEYCLYKTELIGNSSRRKVPNKLNQCDAITRRKDSQEILCRKYKNRNRERAVLAVTVTGLQPGMSYIFDVFVRRNKQLEIPYNSVKTQTKSRC</sequence>
<dbReference type="AlphaFoldDB" id="A0AAE0WAL3"/>
<accession>A0AAE0WAL3</accession>
<dbReference type="Pfam" id="PF24354">
    <property type="entry name" value="NDNF_N"/>
    <property type="match status" value="1"/>
</dbReference>
<name>A0AAE0WAL3_9BIVA</name>
<keyword evidence="3" id="KW-0732">Signal</keyword>
<evidence type="ECO:0000256" key="5">
    <source>
        <dbReference type="ARBA" id="ARBA00023180"/>
    </source>
</evidence>
<evidence type="ECO:0000256" key="4">
    <source>
        <dbReference type="ARBA" id="ARBA00022737"/>
    </source>
</evidence>
<feature type="domain" description="Fibronectin type-III" evidence="6">
    <location>
        <begin position="439"/>
        <end position="549"/>
    </location>
</feature>
<evidence type="ECO:0000256" key="3">
    <source>
        <dbReference type="ARBA" id="ARBA00022729"/>
    </source>
</evidence>
<keyword evidence="8" id="KW-1185">Reference proteome</keyword>
<gene>
    <name evidence="7" type="ORF">CHS0354_007250</name>
</gene>
<dbReference type="GO" id="GO:0005576">
    <property type="term" value="C:extracellular region"/>
    <property type="evidence" value="ECO:0007669"/>
    <property type="project" value="UniProtKB-SubCell"/>
</dbReference>
<keyword evidence="5" id="KW-0325">Glycoprotein</keyword>
<reference evidence="7" key="3">
    <citation type="submission" date="2023-05" db="EMBL/GenBank/DDBJ databases">
        <authorList>
            <person name="Smith C.H."/>
        </authorList>
    </citation>
    <scope>NUCLEOTIDE SEQUENCE</scope>
    <source>
        <strain evidence="7">CHS0354</strain>
        <tissue evidence="7">Mantle</tissue>
    </source>
</reference>
<evidence type="ECO:0000259" key="6">
    <source>
        <dbReference type="SMART" id="SM00060"/>
    </source>
</evidence>
<dbReference type="Pfam" id="PF10179">
    <property type="entry name" value="NDNF"/>
    <property type="match status" value="1"/>
</dbReference>
<comment type="caution">
    <text evidence="7">The sequence shown here is derived from an EMBL/GenBank/DDBJ whole genome shotgun (WGS) entry which is preliminary data.</text>
</comment>